<sequence>MKGATDLTLAIPTTSAGSTSCEMDYDRDKTRRRRTVCSRLCDQYRYVKFCLRSLTYNYFTNSGTVVDTCMEPAFWLVNHVTRYMGPLMVILVIILTSTVVSVVYICILPRCLAQETYLQLAFHLTFGHWLLVNIIFHYYKGVRTPPGYPPQIVSDTGVATICKKCIAPKPPRTHHCSICNKCILKMDHHCPWINNCVGHYNYRYFIMFCIYMWVGTLYICVSAWPLFREEFFDAQKTFDSLLAGSLFFTMLHSYNIAKQNKTDALLERVSSLSNSESAYHKAVVFQFIVCFSVLIALGVLTTWHVRLICRGETSIEKHINDSERARLKKVNVIYRNPYNFGVKENWRKLLGLYGGRSFWRHTLLPSSHPPEHDGTRWESQVTPGYVPTELA</sequence>
<comment type="similarity">
    <text evidence="7">Belongs to the DHHC palmitoyltransferase family.</text>
</comment>
<keyword evidence="6 7" id="KW-0012">Acyltransferase</keyword>
<dbReference type="PROSITE" id="PS51257">
    <property type="entry name" value="PROKAR_LIPOPROTEIN"/>
    <property type="match status" value="1"/>
</dbReference>
<dbReference type="CTD" id="84287"/>
<keyword evidence="3 7" id="KW-0812">Transmembrane</keyword>
<feature type="transmembrane region" description="Helical" evidence="7">
    <location>
        <begin position="204"/>
        <end position="226"/>
    </location>
</feature>
<comment type="subcellular location">
    <subcellularLocation>
        <location evidence="1">Membrane</location>
        <topology evidence="1">Multi-pass membrane protein</topology>
    </subcellularLocation>
</comment>
<feature type="transmembrane region" description="Helical" evidence="7">
    <location>
        <begin position="277"/>
        <end position="300"/>
    </location>
</feature>
<comment type="catalytic activity">
    <reaction evidence="7">
        <text>L-cysteinyl-[protein] + hexadecanoyl-CoA = S-hexadecanoyl-L-cysteinyl-[protein] + CoA</text>
        <dbReference type="Rhea" id="RHEA:36683"/>
        <dbReference type="Rhea" id="RHEA-COMP:10131"/>
        <dbReference type="Rhea" id="RHEA-COMP:11032"/>
        <dbReference type="ChEBI" id="CHEBI:29950"/>
        <dbReference type="ChEBI" id="CHEBI:57287"/>
        <dbReference type="ChEBI" id="CHEBI:57379"/>
        <dbReference type="ChEBI" id="CHEBI:74151"/>
        <dbReference type="EC" id="2.3.1.225"/>
    </reaction>
</comment>
<feature type="transmembrane region" description="Helical" evidence="7">
    <location>
        <begin position="83"/>
        <end position="108"/>
    </location>
</feature>
<evidence type="ECO:0000313" key="10">
    <source>
        <dbReference type="Proteomes" id="UP000694845"/>
    </source>
</evidence>
<dbReference type="GO" id="GO:0019706">
    <property type="term" value="F:protein-cysteine S-palmitoyltransferase activity"/>
    <property type="evidence" value="ECO:0007669"/>
    <property type="project" value="UniProtKB-EC"/>
</dbReference>
<dbReference type="GeneID" id="110977061"/>
<evidence type="ECO:0000259" key="9">
    <source>
        <dbReference type="Pfam" id="PF01529"/>
    </source>
</evidence>
<evidence type="ECO:0000256" key="7">
    <source>
        <dbReference type="RuleBase" id="RU079119"/>
    </source>
</evidence>
<keyword evidence="2 7" id="KW-0808">Transferase</keyword>
<dbReference type="AlphaFoldDB" id="A0A8B7Y059"/>
<dbReference type="Proteomes" id="UP000694845">
    <property type="component" value="Unplaced"/>
</dbReference>
<evidence type="ECO:0000313" key="11">
    <source>
        <dbReference type="RefSeq" id="XP_022086544.1"/>
    </source>
</evidence>
<evidence type="ECO:0000256" key="4">
    <source>
        <dbReference type="ARBA" id="ARBA00022989"/>
    </source>
</evidence>
<evidence type="ECO:0000256" key="8">
    <source>
        <dbReference type="SAM" id="MobiDB-lite"/>
    </source>
</evidence>
<dbReference type="GO" id="GO:0016020">
    <property type="term" value="C:membrane"/>
    <property type="evidence" value="ECO:0007669"/>
    <property type="project" value="UniProtKB-SubCell"/>
</dbReference>
<evidence type="ECO:0000256" key="1">
    <source>
        <dbReference type="ARBA" id="ARBA00004141"/>
    </source>
</evidence>
<reference evidence="11" key="1">
    <citation type="submission" date="2025-08" db="UniProtKB">
        <authorList>
            <consortium name="RefSeq"/>
        </authorList>
    </citation>
    <scope>IDENTIFICATION</scope>
</reference>
<keyword evidence="4 7" id="KW-1133">Transmembrane helix</keyword>
<protein>
    <recommendedName>
        <fullName evidence="7">Palmitoyltransferase</fullName>
        <ecNumber evidence="7">2.3.1.225</ecNumber>
    </recommendedName>
</protein>
<feature type="region of interest" description="Disordered" evidence="8">
    <location>
        <begin position="368"/>
        <end position="391"/>
    </location>
</feature>
<evidence type="ECO:0000256" key="6">
    <source>
        <dbReference type="ARBA" id="ARBA00023315"/>
    </source>
</evidence>
<evidence type="ECO:0000256" key="2">
    <source>
        <dbReference type="ARBA" id="ARBA00022679"/>
    </source>
</evidence>
<gene>
    <name evidence="11" type="primary">LOC110977061</name>
</gene>
<comment type="domain">
    <text evidence="7">The DHHC domain is required for palmitoyltransferase activity.</text>
</comment>
<keyword evidence="10" id="KW-1185">Reference proteome</keyword>
<feature type="transmembrane region" description="Helical" evidence="7">
    <location>
        <begin position="120"/>
        <end position="139"/>
    </location>
</feature>
<dbReference type="OrthoDB" id="331948at2759"/>
<accession>A0A8B7Y059</accession>
<name>A0A8B7Y059_ACAPL</name>
<dbReference type="Pfam" id="PF01529">
    <property type="entry name" value="DHHC"/>
    <property type="match status" value="1"/>
</dbReference>
<dbReference type="InterPro" id="IPR039859">
    <property type="entry name" value="PFA4/ZDH16/20/ERF2-like"/>
</dbReference>
<evidence type="ECO:0000256" key="5">
    <source>
        <dbReference type="ARBA" id="ARBA00023136"/>
    </source>
</evidence>
<dbReference type="PANTHER" id="PTHR12246">
    <property type="entry name" value="PALMITOYLTRANSFERASE ZDHHC16"/>
    <property type="match status" value="1"/>
</dbReference>
<dbReference type="EC" id="2.3.1.225" evidence="7"/>
<dbReference type="RefSeq" id="XP_022086544.1">
    <property type="nucleotide sequence ID" value="XM_022230852.1"/>
</dbReference>
<proteinExistence type="inferred from homology"/>
<feature type="domain" description="Palmitoyltransferase DHHC" evidence="9">
    <location>
        <begin position="160"/>
        <end position="318"/>
    </location>
</feature>
<dbReference type="OMA" id="APFEDEW"/>
<organism evidence="10 11">
    <name type="scientific">Acanthaster planci</name>
    <name type="common">Crown-of-thorns starfish</name>
    <dbReference type="NCBI Taxonomy" id="133434"/>
    <lineage>
        <taxon>Eukaryota</taxon>
        <taxon>Metazoa</taxon>
        <taxon>Echinodermata</taxon>
        <taxon>Eleutherozoa</taxon>
        <taxon>Asterozoa</taxon>
        <taxon>Asteroidea</taxon>
        <taxon>Valvatacea</taxon>
        <taxon>Valvatida</taxon>
        <taxon>Acanthasteridae</taxon>
        <taxon>Acanthaster</taxon>
    </lineage>
</organism>
<dbReference type="InterPro" id="IPR001594">
    <property type="entry name" value="Palmitoyltrfase_DHHC"/>
</dbReference>
<dbReference type="PROSITE" id="PS50216">
    <property type="entry name" value="DHHC"/>
    <property type="match status" value="1"/>
</dbReference>
<dbReference type="KEGG" id="aplc:110977061"/>
<evidence type="ECO:0000256" key="3">
    <source>
        <dbReference type="ARBA" id="ARBA00022692"/>
    </source>
</evidence>
<keyword evidence="5 7" id="KW-0472">Membrane</keyword>